<dbReference type="EMBL" id="LSBA01000004">
    <property type="protein sequence ID" value="KXZ22665.1"/>
    <property type="molecule type" value="Genomic_DNA"/>
</dbReference>
<dbReference type="OrthoDB" id="2889790at2"/>
<dbReference type="STRING" id="1793963.AXI58_07775"/>
<dbReference type="AlphaFoldDB" id="A0A150FDN8"/>
<accession>A0A150FDN8</accession>
<dbReference type="Proteomes" id="UP000075430">
    <property type="component" value="Unassembled WGS sequence"/>
</dbReference>
<evidence type="ECO:0000313" key="2">
    <source>
        <dbReference type="Proteomes" id="UP000075430"/>
    </source>
</evidence>
<dbReference type="RefSeq" id="WP_061520254.1">
    <property type="nucleotide sequence ID" value="NZ_JARLZY010000002.1"/>
</dbReference>
<evidence type="ECO:0000313" key="1">
    <source>
        <dbReference type="EMBL" id="KXZ22665.1"/>
    </source>
</evidence>
<gene>
    <name evidence="1" type="ORF">AXI58_07775</name>
</gene>
<name>A0A150FDN8_9BACI</name>
<keyword evidence="2" id="KW-1185">Reference proteome</keyword>
<comment type="caution">
    <text evidence="1">The sequence shown here is derived from an EMBL/GenBank/DDBJ whole genome shotgun (WGS) entry which is preliminary data.</text>
</comment>
<protein>
    <submittedName>
        <fullName evidence="1">Uncharacterized protein</fullName>
    </submittedName>
</protein>
<reference evidence="2" key="1">
    <citation type="submission" date="2016-02" db="EMBL/GenBank/DDBJ databases">
        <authorList>
            <person name="Dunlap C."/>
        </authorList>
    </citation>
    <scope>NUCLEOTIDE SEQUENCE [LARGE SCALE GENOMIC DNA]</scope>
    <source>
        <strain evidence="2">NRRL B-41092</strain>
    </source>
</reference>
<organism evidence="1 2">
    <name type="scientific">Bacillus nakamurai</name>
    <dbReference type="NCBI Taxonomy" id="1793963"/>
    <lineage>
        <taxon>Bacteria</taxon>
        <taxon>Bacillati</taxon>
        <taxon>Bacillota</taxon>
        <taxon>Bacilli</taxon>
        <taxon>Bacillales</taxon>
        <taxon>Bacillaceae</taxon>
        <taxon>Bacillus</taxon>
    </lineage>
</organism>
<sequence>MKHLRAADNSFPQSKYLHLPEVRFLHWCMKQYGINKGVLNTIDGWFYDAGIIPVAIRRIYVLAFLDFVKTPGSEKKIRFGHGGLAKKLHDFMNVQECAAKQQA</sequence>
<proteinExistence type="predicted"/>